<evidence type="ECO:0000313" key="1">
    <source>
        <dbReference type="EMBL" id="MEW9490665.1"/>
    </source>
</evidence>
<evidence type="ECO:0000313" key="2">
    <source>
        <dbReference type="Proteomes" id="UP000053480"/>
    </source>
</evidence>
<name>A0ACC6TLD2_9CREN</name>
<protein>
    <submittedName>
        <fullName evidence="1">Glutamyl-tRNA reductase</fullName>
        <ecNumber evidence="1">1.2.1.70</ecNumber>
    </submittedName>
</protein>
<dbReference type="Proteomes" id="UP000053480">
    <property type="component" value="Unassembled WGS sequence"/>
</dbReference>
<accession>A0ACC6TLD2</accession>
<gene>
    <name evidence="1" type="ORF">TQ35_0000370</name>
</gene>
<reference evidence="1" key="1">
    <citation type="submission" date="2024-07" db="EMBL/GenBank/DDBJ databases">
        <title>Metagenome and Metagenome-Assembled Genomes of Archaea from a hot spring from the geothermal field of Los Azufres, Mexico.</title>
        <authorList>
            <person name="Marin-Paredes R."/>
            <person name="Martinez-Romero E."/>
            <person name="Servin-Garciduenas L.E."/>
        </authorList>
    </citation>
    <scope>NUCLEOTIDE SEQUENCE</scope>
    <source>
        <strain evidence="1">AZ1-454</strain>
    </source>
</reference>
<proteinExistence type="predicted"/>
<comment type="caution">
    <text evidence="1">The sequence shown here is derived from an EMBL/GenBank/DDBJ whole genome shotgun (WGS) entry which is preliminary data.</text>
</comment>
<dbReference type="EC" id="1.2.1.70" evidence="1"/>
<organism evidence="1 2">
    <name type="scientific">Candidatus Aramenus sulfurataquae</name>
    <dbReference type="NCBI Taxonomy" id="1326980"/>
    <lineage>
        <taxon>Archaea</taxon>
        <taxon>Thermoproteota</taxon>
        <taxon>Thermoprotei</taxon>
        <taxon>Sulfolobales</taxon>
        <taxon>Sulfolobaceae</taxon>
        <taxon>Candidatus Aramenus</taxon>
    </lineage>
</organism>
<keyword evidence="1" id="KW-0560">Oxidoreductase</keyword>
<dbReference type="EMBL" id="JZWS03000001">
    <property type="protein sequence ID" value="MEW9490665.1"/>
    <property type="molecule type" value="Genomic_DNA"/>
</dbReference>
<sequence length="412" mass="47054">MNVLENEINERYYAIVYTYKTIGIQKLADHYLKEEEIKELSRHFNGEMALLQTCNRIELYLYTKRPDEVKKLLEYLDHVHTRKISEDAVVLKGMDAVAHLFEVSAGIDSLSIGEYEILSQIKLALQNARRINITGKHLEVLLDRAIKVGRRVRLSTNISKGKVGVYSLAIELAKVKLGNLSERKICVIGAGEMAKKLTFMLNKEGAKNVTVLNRTVERAKEIAEKYGYAYGGLDLSVIGNFDVVFSAIYYPSSVEVNGSNLLFDLSSPPVFKGNNVITLEDLQQLSSKYLEQRKKDIEVAKEIIRNSLKEFVKDYENMVYDALVSELMGKIEEIRKEEVQRAAKKLNDNNKEEILNAMTKSMIKKIFSPLLMKIRLALENNDINYINFILELFNNGKLPDVKTEEVKEQQTN</sequence>